<protein>
    <recommendedName>
        <fullName evidence="2">Transposase IS204/IS1001/IS1096/IS1165 DDE domain-containing protein</fullName>
    </recommendedName>
</protein>
<dbReference type="STRING" id="445709.ABW99_14070"/>
<feature type="compositionally biased region" description="Basic and acidic residues" evidence="1">
    <location>
        <begin position="83"/>
        <end position="93"/>
    </location>
</feature>
<evidence type="ECO:0000256" key="1">
    <source>
        <dbReference type="SAM" id="MobiDB-lite"/>
    </source>
</evidence>
<evidence type="ECO:0000259" key="2">
    <source>
        <dbReference type="Pfam" id="PF01610"/>
    </source>
</evidence>
<dbReference type="KEGG" id="ptx:ABW99_14070"/>
<reference evidence="4" key="1">
    <citation type="submission" date="2015-06" db="EMBL/GenBank/DDBJ databases">
        <authorList>
            <person name="Lim Y.L."/>
            <person name="Ee R."/>
            <person name="Yong D."/>
            <person name="How K.Y."/>
            <person name="Yin W.F."/>
            <person name="Chan K.G."/>
        </authorList>
    </citation>
    <scope>NUCLEOTIDE SEQUENCE [LARGE SCALE GENOMIC DNA]</scope>
    <source>
        <strain evidence="4">DSM 25325</strain>
    </source>
</reference>
<evidence type="ECO:0000313" key="4">
    <source>
        <dbReference type="Proteomes" id="UP000036700"/>
    </source>
</evidence>
<dbReference type="EMBL" id="CP011568">
    <property type="protein sequence ID" value="AKJ69170.1"/>
    <property type="molecule type" value="Genomic_DNA"/>
</dbReference>
<feature type="domain" description="Transposase IS204/IS1001/IS1096/IS1165 DDE" evidence="2">
    <location>
        <begin position="1"/>
        <end position="73"/>
    </location>
</feature>
<keyword evidence="4" id="KW-1185">Reference proteome</keyword>
<proteinExistence type="predicted"/>
<dbReference type="Proteomes" id="UP000036700">
    <property type="component" value="Chromosome"/>
</dbReference>
<evidence type="ECO:0000313" key="3">
    <source>
        <dbReference type="EMBL" id="AKJ69170.1"/>
    </source>
</evidence>
<accession>A0A0G3EQC0</accession>
<dbReference type="PATRIC" id="fig|445709.3.peg.2984"/>
<gene>
    <name evidence="3" type="ORF">ABW99_14070</name>
</gene>
<dbReference type="AlphaFoldDB" id="A0A0G3EQC0"/>
<sequence length="93" mass="10856">MDIWRPYRGATRAVLPQAAIVIDKFHVVRMANETVESARKAIRADLTTNQRRGLMHNRFVLLKRERDNNTGTADRGRRNPTRFNHEIRMLKSA</sequence>
<name>A0A0G3EQC0_9BURK</name>
<organism evidence="3 4">
    <name type="scientific">Pandoraea thiooxydans</name>
    <dbReference type="NCBI Taxonomy" id="445709"/>
    <lineage>
        <taxon>Bacteria</taxon>
        <taxon>Pseudomonadati</taxon>
        <taxon>Pseudomonadota</taxon>
        <taxon>Betaproteobacteria</taxon>
        <taxon>Burkholderiales</taxon>
        <taxon>Burkholderiaceae</taxon>
        <taxon>Pandoraea</taxon>
    </lineage>
</organism>
<feature type="region of interest" description="Disordered" evidence="1">
    <location>
        <begin position="65"/>
        <end position="93"/>
    </location>
</feature>
<dbReference type="Pfam" id="PF01610">
    <property type="entry name" value="DDE_Tnp_ISL3"/>
    <property type="match status" value="1"/>
</dbReference>
<dbReference type="InterPro" id="IPR002560">
    <property type="entry name" value="Transposase_DDE"/>
</dbReference>